<feature type="domain" description="Cas12f1-like TNB" evidence="8">
    <location>
        <begin position="329"/>
        <end position="391"/>
    </location>
</feature>
<evidence type="ECO:0000313" key="10">
    <source>
        <dbReference type="Proteomes" id="UP000076935"/>
    </source>
</evidence>
<evidence type="ECO:0000256" key="1">
    <source>
        <dbReference type="ARBA" id="ARBA00008761"/>
    </source>
</evidence>
<evidence type="ECO:0000259" key="7">
    <source>
        <dbReference type="Pfam" id="PF01385"/>
    </source>
</evidence>
<organism evidence="9 10">
    <name type="scientific">Domibacillus aminovorans</name>
    <dbReference type="NCBI Taxonomy" id="29332"/>
    <lineage>
        <taxon>Bacteria</taxon>
        <taxon>Bacillati</taxon>
        <taxon>Bacillota</taxon>
        <taxon>Bacilli</taxon>
        <taxon>Bacillales</taxon>
        <taxon>Bacillaceae</taxon>
        <taxon>Domibacillus</taxon>
    </lineage>
</organism>
<feature type="region of interest" description="Disordered" evidence="6">
    <location>
        <begin position="302"/>
        <end position="322"/>
    </location>
</feature>
<dbReference type="GO" id="GO:0006310">
    <property type="term" value="P:DNA recombination"/>
    <property type="evidence" value="ECO:0007669"/>
    <property type="project" value="UniProtKB-KW"/>
</dbReference>
<sequence length="444" mass="51984">MFVTHSFRIPYDQNVYDELRIMQREAAAVWNDIVREATSYYFTCKKWLSKTEIQAIRKQTYDLHSQTVQAIADKYAANRETIRQLRKTDKKAKYPWRRKYYYCIPLKKASMDVSKDTITIKKSEYGYALSDLLTKRKKKEWTEKVPKKNMTVVIPNRSEENLENCNYAEVVWRNGAYWFCYAVSVPKKDLSSYDCKVAGGDLGEIHAVTVATEEKALLVSGRAMRSLSQFRAKALADLSKKMSRCKKGSNQWKKYRQARMRLRQKSKNQLEQLEHKTTKEVIAFLEEEHVTNFVIGHVSGIEKNTKKNSQKKQKTNKKRRQQLSLWNQGKIKQKLTYKAQLKGIQVEETEESYTSQDCPFCGGRHHARGRSFTCSVHKTEIHRDVNGAQNIARKQHHMAGKPLLSVVYKQPVWYKRFLSEEQRQKTKQLNDRPKKEKRIASGMA</sequence>
<dbReference type="Pfam" id="PF01385">
    <property type="entry name" value="OrfB_IS605"/>
    <property type="match status" value="1"/>
</dbReference>
<feature type="region of interest" description="Disordered" evidence="6">
    <location>
        <begin position="423"/>
        <end position="444"/>
    </location>
</feature>
<dbReference type="GO" id="GO:0032196">
    <property type="term" value="P:transposition"/>
    <property type="evidence" value="ECO:0007669"/>
    <property type="project" value="UniProtKB-KW"/>
</dbReference>
<dbReference type="GO" id="GO:0003677">
    <property type="term" value="F:DNA binding"/>
    <property type="evidence" value="ECO:0007669"/>
    <property type="project" value="UniProtKB-KW"/>
</dbReference>
<dbReference type="PANTHER" id="PTHR30405">
    <property type="entry name" value="TRANSPOSASE"/>
    <property type="match status" value="1"/>
</dbReference>
<comment type="similarity">
    <text evidence="1">In the C-terminal section; belongs to the transposase 35 family.</text>
</comment>
<evidence type="ECO:0000256" key="3">
    <source>
        <dbReference type="ARBA" id="ARBA00022578"/>
    </source>
</evidence>
<dbReference type="NCBIfam" id="NF040570">
    <property type="entry name" value="guided_TnpB"/>
    <property type="match status" value="1"/>
</dbReference>
<dbReference type="InterPro" id="IPR001959">
    <property type="entry name" value="Transposase"/>
</dbReference>
<comment type="caution">
    <text evidence="9">The sequence shown here is derived from an EMBL/GenBank/DDBJ whole genome shotgun (WGS) entry which is preliminary data.</text>
</comment>
<dbReference type="AlphaFoldDB" id="A0A177KZL8"/>
<evidence type="ECO:0000256" key="4">
    <source>
        <dbReference type="ARBA" id="ARBA00023125"/>
    </source>
</evidence>
<feature type="compositionally biased region" description="Basic and acidic residues" evidence="6">
    <location>
        <begin position="423"/>
        <end position="434"/>
    </location>
</feature>
<dbReference type="NCBIfam" id="TIGR01766">
    <property type="entry name" value="IS200/IS605 family accessory protein TnpB-like domain"/>
    <property type="match status" value="1"/>
</dbReference>
<gene>
    <name evidence="9" type="ORF">AWH49_03890</name>
</gene>
<feature type="domain" description="Probable transposase IS891/IS1136/IS1341" evidence="7">
    <location>
        <begin position="191"/>
        <end position="300"/>
    </location>
</feature>
<proteinExistence type="inferred from homology"/>
<dbReference type="Pfam" id="PF07282">
    <property type="entry name" value="Cas12f1-like_TNB"/>
    <property type="match status" value="1"/>
</dbReference>
<evidence type="ECO:0000256" key="6">
    <source>
        <dbReference type="SAM" id="MobiDB-lite"/>
    </source>
</evidence>
<dbReference type="PANTHER" id="PTHR30405:SF21">
    <property type="entry name" value="TRANSPOSASE-RELATED"/>
    <property type="match status" value="1"/>
</dbReference>
<protein>
    <submittedName>
        <fullName evidence="9">Transposase</fullName>
    </submittedName>
</protein>
<dbReference type="Proteomes" id="UP000076935">
    <property type="component" value="Unassembled WGS sequence"/>
</dbReference>
<dbReference type="InterPro" id="IPR051399">
    <property type="entry name" value="RNA-guided_DNA_endo/Transpos"/>
</dbReference>
<keyword evidence="10" id="KW-1185">Reference proteome</keyword>
<keyword evidence="5" id="KW-0233">DNA recombination</keyword>
<reference evidence="9 10" key="1">
    <citation type="submission" date="2016-01" db="EMBL/GenBank/DDBJ databases">
        <title>Investigation of taxonomic status of Bacillus aminovorans.</title>
        <authorList>
            <person name="Verma A."/>
            <person name="Pal Y."/>
            <person name="Krishnamurthi S."/>
        </authorList>
    </citation>
    <scope>NUCLEOTIDE SEQUENCE [LARGE SCALE GENOMIC DNA]</scope>
    <source>
        <strain evidence="9 10">DSM 1314</strain>
    </source>
</reference>
<evidence type="ECO:0000256" key="2">
    <source>
        <dbReference type="ARBA" id="ARBA00011044"/>
    </source>
</evidence>
<evidence type="ECO:0000256" key="5">
    <source>
        <dbReference type="ARBA" id="ARBA00023172"/>
    </source>
</evidence>
<keyword evidence="3" id="KW-0815">Transposition</keyword>
<accession>A0A177KZL8</accession>
<feature type="compositionally biased region" description="Basic residues" evidence="6">
    <location>
        <begin position="306"/>
        <end position="321"/>
    </location>
</feature>
<dbReference type="RefSeq" id="WP_063966588.1">
    <property type="nucleotide sequence ID" value="NZ_JBCNAN010000007.1"/>
</dbReference>
<dbReference type="InterPro" id="IPR010095">
    <property type="entry name" value="Cas12f1-like_TNB"/>
</dbReference>
<evidence type="ECO:0000313" key="9">
    <source>
        <dbReference type="EMBL" id="OAH58820.1"/>
    </source>
</evidence>
<name>A0A177KZL8_9BACI</name>
<dbReference type="EMBL" id="LQWY01000067">
    <property type="protein sequence ID" value="OAH58820.1"/>
    <property type="molecule type" value="Genomic_DNA"/>
</dbReference>
<evidence type="ECO:0000259" key="8">
    <source>
        <dbReference type="Pfam" id="PF07282"/>
    </source>
</evidence>
<comment type="similarity">
    <text evidence="2">In the N-terminal section; belongs to the transposase 2 family.</text>
</comment>
<keyword evidence="4" id="KW-0238">DNA-binding</keyword>